<organism evidence="3">
    <name type="scientific">Fagus sylvatica</name>
    <name type="common">Beechnut</name>
    <dbReference type="NCBI Taxonomy" id="28930"/>
    <lineage>
        <taxon>Eukaryota</taxon>
        <taxon>Viridiplantae</taxon>
        <taxon>Streptophyta</taxon>
        <taxon>Embryophyta</taxon>
        <taxon>Tracheophyta</taxon>
        <taxon>Spermatophyta</taxon>
        <taxon>Magnoliopsida</taxon>
        <taxon>eudicotyledons</taxon>
        <taxon>Gunneridae</taxon>
        <taxon>Pentapetalae</taxon>
        <taxon>rosids</taxon>
        <taxon>fabids</taxon>
        <taxon>Fagales</taxon>
        <taxon>Fagaceae</taxon>
        <taxon>Fagus</taxon>
    </lineage>
</organism>
<dbReference type="InterPro" id="IPR045111">
    <property type="entry name" value="Vps41/Vps8"/>
</dbReference>
<evidence type="ECO:0000259" key="2">
    <source>
        <dbReference type="Pfam" id="PF23555"/>
    </source>
</evidence>
<dbReference type="GO" id="GO:0030897">
    <property type="term" value="C:HOPS complex"/>
    <property type="evidence" value="ECO:0007669"/>
    <property type="project" value="TreeGrafter"/>
</dbReference>
<dbReference type="EMBL" id="OIVN01002435">
    <property type="protein sequence ID" value="SPD03607.1"/>
    <property type="molecule type" value="Genomic_DNA"/>
</dbReference>
<dbReference type="PANTHER" id="PTHR12616:SF1">
    <property type="entry name" value="VACUOLAR PROTEIN SORTING-ASSOCIATED PROTEIN 41 HOMOLOG"/>
    <property type="match status" value="1"/>
</dbReference>
<evidence type="ECO:0000256" key="1">
    <source>
        <dbReference type="SAM" id="MobiDB-lite"/>
    </source>
</evidence>
<feature type="region of interest" description="Disordered" evidence="1">
    <location>
        <begin position="8"/>
        <end position="28"/>
    </location>
</feature>
<dbReference type="GO" id="GO:0005770">
    <property type="term" value="C:late endosome"/>
    <property type="evidence" value="ECO:0007669"/>
    <property type="project" value="TreeGrafter"/>
</dbReference>
<dbReference type="InterPro" id="IPR057779">
    <property type="entry name" value="Znf_RING_Vps41"/>
</dbReference>
<feature type="region of interest" description="Disordered" evidence="1">
    <location>
        <begin position="137"/>
        <end position="175"/>
    </location>
</feature>
<sequence length="188" mass="21116">MLIILPPCSSPHPIPSKTEGKQGRKRKKSSLLKLMLRDRLVKIITDYRTETSLRHGCNDILKADCVNLLVKYYKEEIHGICLGNEEDEARAKRNDNSASQAIEKSSKCESHGVITFFCCHAYHMTCLMDSTYNVSGKKGSGATSREPRVEYEYDNGDVEDGDEDDDDDDDTQSGERRVRCILCTTASS</sequence>
<feature type="compositionally biased region" description="Acidic residues" evidence="1">
    <location>
        <begin position="152"/>
        <end position="172"/>
    </location>
</feature>
<evidence type="ECO:0000313" key="3">
    <source>
        <dbReference type="EMBL" id="SPD03607.1"/>
    </source>
</evidence>
<dbReference type="GO" id="GO:0006623">
    <property type="term" value="P:protein targeting to vacuole"/>
    <property type="evidence" value="ECO:0007669"/>
    <property type="project" value="InterPro"/>
</dbReference>
<dbReference type="GO" id="GO:0016236">
    <property type="term" value="P:macroautophagy"/>
    <property type="evidence" value="ECO:0007669"/>
    <property type="project" value="TreeGrafter"/>
</dbReference>
<protein>
    <recommendedName>
        <fullName evidence="2">Vps41 C-terminal RING finger domain-containing protein</fullName>
    </recommendedName>
</protein>
<dbReference type="AlphaFoldDB" id="A0A2N9GMB6"/>
<feature type="domain" description="Vps41 C-terminal RING finger" evidence="2">
    <location>
        <begin position="110"/>
        <end position="138"/>
    </location>
</feature>
<accession>A0A2N9GMB6</accession>
<proteinExistence type="predicted"/>
<dbReference type="Pfam" id="PF23555">
    <property type="entry name" value="zf-RING_Vps41"/>
    <property type="match status" value="1"/>
</dbReference>
<dbReference type="GO" id="GO:0034058">
    <property type="term" value="P:endosomal vesicle fusion"/>
    <property type="evidence" value="ECO:0007669"/>
    <property type="project" value="TreeGrafter"/>
</dbReference>
<gene>
    <name evidence="3" type="ORF">FSB_LOCUS31489</name>
</gene>
<dbReference type="GO" id="GO:0009267">
    <property type="term" value="P:cellular response to starvation"/>
    <property type="evidence" value="ECO:0007669"/>
    <property type="project" value="TreeGrafter"/>
</dbReference>
<dbReference type="PANTHER" id="PTHR12616">
    <property type="entry name" value="VACUOLAR PROTEIN SORTING VPS41"/>
    <property type="match status" value="1"/>
</dbReference>
<reference evidence="3" key="1">
    <citation type="submission" date="2018-02" db="EMBL/GenBank/DDBJ databases">
        <authorList>
            <person name="Cohen D.B."/>
            <person name="Kent A.D."/>
        </authorList>
    </citation>
    <scope>NUCLEOTIDE SEQUENCE</scope>
</reference>
<name>A0A2N9GMB6_FAGSY</name>